<accession>A0A840BUY7</accession>
<dbReference type="Proteomes" id="UP000561045">
    <property type="component" value="Unassembled WGS sequence"/>
</dbReference>
<dbReference type="AlphaFoldDB" id="A0A840BUY7"/>
<name>A0A840BUY7_9RHOO</name>
<evidence type="ECO:0000313" key="1">
    <source>
        <dbReference type="EMBL" id="MBB4014616.1"/>
    </source>
</evidence>
<keyword evidence="2" id="KW-1185">Reference proteome</keyword>
<dbReference type="EMBL" id="JACIET010000003">
    <property type="protein sequence ID" value="MBB4014616.1"/>
    <property type="molecule type" value="Genomic_DNA"/>
</dbReference>
<sequence length="153" mass="18141">MLERDKAYRLAGRKHGVRRLNCDEESLRKRREVRFQRLPEGQAERAVQRLSAVPGLAVERGLRRDSIWITYSLVDHSLEEVETLLHSMGFHLDPSLYTRLFNALVRYCEETQLHNLRSPERLIKQSNEVYVKAWEHHLHGDHDDTPAELREYK</sequence>
<organism evidence="1 2">
    <name type="scientific">Niveibacterium umoris</name>
    <dbReference type="NCBI Taxonomy" id="1193620"/>
    <lineage>
        <taxon>Bacteria</taxon>
        <taxon>Pseudomonadati</taxon>
        <taxon>Pseudomonadota</taxon>
        <taxon>Betaproteobacteria</taxon>
        <taxon>Rhodocyclales</taxon>
        <taxon>Rhodocyclaceae</taxon>
        <taxon>Niveibacterium</taxon>
    </lineage>
</organism>
<comment type="caution">
    <text evidence="1">The sequence shown here is derived from an EMBL/GenBank/DDBJ whole genome shotgun (WGS) entry which is preliminary data.</text>
</comment>
<gene>
    <name evidence="1" type="ORF">GGR36_003972</name>
</gene>
<protein>
    <submittedName>
        <fullName evidence="1">Uncharacterized protein</fullName>
    </submittedName>
</protein>
<evidence type="ECO:0000313" key="2">
    <source>
        <dbReference type="Proteomes" id="UP000561045"/>
    </source>
</evidence>
<proteinExistence type="predicted"/>
<dbReference type="RefSeq" id="WP_338086727.1">
    <property type="nucleotide sequence ID" value="NZ_BAABLE010000008.1"/>
</dbReference>
<reference evidence="1 2" key="1">
    <citation type="submission" date="2020-08" db="EMBL/GenBank/DDBJ databases">
        <title>Genomic Encyclopedia of Type Strains, Phase IV (KMG-IV): sequencing the most valuable type-strain genomes for metagenomic binning, comparative biology and taxonomic classification.</title>
        <authorList>
            <person name="Goeker M."/>
        </authorList>
    </citation>
    <scope>NUCLEOTIDE SEQUENCE [LARGE SCALE GENOMIC DNA]</scope>
    <source>
        <strain evidence="1 2">DSM 106739</strain>
    </source>
</reference>